<feature type="region of interest" description="Disordered" evidence="2">
    <location>
        <begin position="42"/>
        <end position="118"/>
    </location>
</feature>
<evidence type="ECO:0000256" key="2">
    <source>
        <dbReference type="SAM" id="MobiDB-lite"/>
    </source>
</evidence>
<evidence type="ECO:0000313" key="5">
    <source>
        <dbReference type="EMBL" id="HIU57463.1"/>
    </source>
</evidence>
<feature type="domain" description="SLH" evidence="4">
    <location>
        <begin position="721"/>
        <end position="779"/>
    </location>
</feature>
<dbReference type="Pfam" id="PF00395">
    <property type="entry name" value="SLH"/>
    <property type="match status" value="3"/>
</dbReference>
<comment type="caution">
    <text evidence="5">The sequence shown here is derived from an EMBL/GenBank/DDBJ whole genome shotgun (WGS) entry which is preliminary data.</text>
</comment>
<reference evidence="5" key="2">
    <citation type="journal article" date="2021" name="PeerJ">
        <title>Extensive microbial diversity within the chicken gut microbiome revealed by metagenomics and culture.</title>
        <authorList>
            <person name="Gilroy R."/>
            <person name="Ravi A."/>
            <person name="Getino M."/>
            <person name="Pursley I."/>
            <person name="Horton D.L."/>
            <person name="Alikhan N.F."/>
            <person name="Baker D."/>
            <person name="Gharbi K."/>
            <person name="Hall N."/>
            <person name="Watson M."/>
            <person name="Adriaenssens E.M."/>
            <person name="Foster-Nyarko E."/>
            <person name="Jarju S."/>
            <person name="Secka A."/>
            <person name="Antonio M."/>
            <person name="Oren A."/>
            <person name="Chaudhuri R.R."/>
            <person name="La Ragione R."/>
            <person name="Hildebrand F."/>
            <person name="Pallen M.J."/>
        </authorList>
    </citation>
    <scope>NUCLEOTIDE SEQUENCE</scope>
    <source>
        <strain evidence="5">USAMLcec3-3695</strain>
    </source>
</reference>
<evidence type="ECO:0000256" key="1">
    <source>
        <dbReference type="ARBA" id="ARBA00022737"/>
    </source>
</evidence>
<organism evidence="5 6">
    <name type="scientific">Candidatus Ornithomonoglobus merdipullorum</name>
    <dbReference type="NCBI Taxonomy" id="2840895"/>
    <lineage>
        <taxon>Bacteria</taxon>
        <taxon>Bacillati</taxon>
        <taxon>Bacillota</taxon>
        <taxon>Clostridia</taxon>
        <taxon>Candidatus Ornithomonoglobus</taxon>
    </lineage>
</organism>
<feature type="compositionally biased region" description="Polar residues" evidence="2">
    <location>
        <begin position="600"/>
        <end position="619"/>
    </location>
</feature>
<feature type="region of interest" description="Disordered" evidence="2">
    <location>
        <begin position="599"/>
        <end position="619"/>
    </location>
</feature>
<dbReference type="EMBL" id="DVNB01000069">
    <property type="protein sequence ID" value="HIU57463.1"/>
    <property type="molecule type" value="Genomic_DNA"/>
</dbReference>
<dbReference type="InterPro" id="IPR051465">
    <property type="entry name" value="Cell_Envelope_Struct_Comp"/>
</dbReference>
<feature type="chain" id="PRO_5038920264" evidence="3">
    <location>
        <begin position="18"/>
        <end position="903"/>
    </location>
</feature>
<dbReference type="Proteomes" id="UP000824109">
    <property type="component" value="Unassembled WGS sequence"/>
</dbReference>
<evidence type="ECO:0000313" key="6">
    <source>
        <dbReference type="Proteomes" id="UP000824109"/>
    </source>
</evidence>
<keyword evidence="3" id="KW-0732">Signal</keyword>
<feature type="domain" description="SLH" evidence="4">
    <location>
        <begin position="846"/>
        <end position="903"/>
    </location>
</feature>
<evidence type="ECO:0000259" key="4">
    <source>
        <dbReference type="PROSITE" id="PS51272"/>
    </source>
</evidence>
<evidence type="ECO:0000256" key="3">
    <source>
        <dbReference type="SAM" id="SignalP"/>
    </source>
</evidence>
<dbReference type="InterPro" id="IPR001119">
    <property type="entry name" value="SLH_dom"/>
</dbReference>
<accession>A0A9D1MBJ9</accession>
<protein>
    <submittedName>
        <fullName evidence="5">S-layer homology domain-containing protein</fullName>
    </submittedName>
</protein>
<dbReference type="SUPFAM" id="SSF49373">
    <property type="entry name" value="Invasin/intimin cell-adhesion fragments"/>
    <property type="match status" value="1"/>
</dbReference>
<dbReference type="PROSITE" id="PS51272">
    <property type="entry name" value="SLH"/>
    <property type="match status" value="3"/>
</dbReference>
<proteinExistence type="predicted"/>
<dbReference type="PANTHER" id="PTHR43308">
    <property type="entry name" value="OUTER MEMBRANE PROTEIN ALPHA-RELATED"/>
    <property type="match status" value="1"/>
</dbReference>
<keyword evidence="1" id="KW-0677">Repeat</keyword>
<gene>
    <name evidence="5" type="ORF">IAA61_06585</name>
</gene>
<sequence length="903" mass="95104">MRKLLTLITATSIAASAASGITVSAFDLGRVSFFDTLPISASASPSPSVSPSPSALPSPSAAADPSQPPAQSASPAASETASPTPAVSESPTPEASAAPSLSPSPSPSPTPSAGSTVTGITFNKKELELSVGESFELNAVFEPETAVPGKLTWFTSDPCVTVNNGVITAAASGSAVIMAVEETSGLAASCYVTVKEESGLLDLSITEGVKQVTVEKNGVTSEVIAGSNRLEAGEYIVKAVSEEGYTLEPYSETLSIKAGETASLSVSASKTSCIITLPQVTGCTITPTEGSVSPVAAGGSYSFTVTTGASFNTENMVIKANGEPIEAVNGVYTITDIREDITISIDGVEVMSWDTSLKSVKVLGIDAVLENDVYSVSVPYGAAITTGDIAVETTDENANYTVTTEDGKFTITVTAEDGTKKAYTLNVTEKEKTAVDDAVLSIRKLKFDDAAQSSDGSYASQDEVRADVEEKIKDAAGSGMTVTVVNGDKTEPVRGTLSSPDGTDGAYEYNVTISDGTETREITVSVVINAYDYSISSSDITATSTTITIKNLSSSTTAALYNENGSIVRRWTSPEGGRVTFRNLEPGYMYVVKLRDENSTEVPSSGTSVRTQGSSSSNKSTRYYTVTFDEGSHGEIVSGKTKQSVRLARAPEFPEVEADEGYIFKGWSSNGVLVEDPDKVQIRSTTEFTAIYEESSGSSYGTSINRPSSDDNIQDIPQQPTVTSYYDVLPSDWFYSSVMSVSQKGYMNGTGPNMFQPDLTLTRAMLVTILYRYAGEPEAEGVSFNDVPLNTWYTDAVTWAADAAIVNGIAPGIFDPNSNITREQLATIMYRYAEAFGYDTSAAGSIIAFRDSAYISDWAQTALIWTIGAGIIGGRDDNTLDPGGFATRAEAAAIIERFENYIG</sequence>
<dbReference type="Gene3D" id="2.60.40.1080">
    <property type="match status" value="1"/>
</dbReference>
<name>A0A9D1MBJ9_9FIRM</name>
<feature type="signal peptide" evidence="3">
    <location>
        <begin position="1"/>
        <end position="17"/>
    </location>
</feature>
<feature type="domain" description="SLH" evidence="4">
    <location>
        <begin position="780"/>
        <end position="843"/>
    </location>
</feature>
<reference evidence="5" key="1">
    <citation type="submission" date="2020-10" db="EMBL/GenBank/DDBJ databases">
        <authorList>
            <person name="Gilroy R."/>
        </authorList>
    </citation>
    <scope>NUCLEOTIDE SEQUENCE</scope>
    <source>
        <strain evidence="5">USAMLcec3-3695</strain>
    </source>
</reference>
<dbReference type="AlphaFoldDB" id="A0A9D1MBJ9"/>
<dbReference type="InterPro" id="IPR008964">
    <property type="entry name" value="Invasin/intimin_cell_adhesion"/>
</dbReference>
<feature type="compositionally biased region" description="Low complexity" evidence="2">
    <location>
        <begin position="57"/>
        <end position="101"/>
    </location>
</feature>